<protein>
    <submittedName>
        <fullName evidence="2">Uncharacterized protein</fullName>
    </submittedName>
</protein>
<reference evidence="2 3" key="1">
    <citation type="submission" date="2016-10" db="EMBL/GenBank/DDBJ databases">
        <authorList>
            <person name="de Groot N.N."/>
        </authorList>
    </citation>
    <scope>NUCLEOTIDE SEQUENCE [LARGE SCALE GENOMIC DNA]</scope>
    <source>
        <strain evidence="2 3">DSM 8512</strain>
    </source>
</reference>
<organism evidence="2 3">
    <name type="scientific">Paracoccus alcaliphilus</name>
    <dbReference type="NCBI Taxonomy" id="34002"/>
    <lineage>
        <taxon>Bacteria</taxon>
        <taxon>Pseudomonadati</taxon>
        <taxon>Pseudomonadota</taxon>
        <taxon>Alphaproteobacteria</taxon>
        <taxon>Rhodobacterales</taxon>
        <taxon>Paracoccaceae</taxon>
        <taxon>Paracoccus</taxon>
    </lineage>
</organism>
<name>A0A1H8MGG7_9RHOB</name>
<feature type="transmembrane region" description="Helical" evidence="1">
    <location>
        <begin position="12"/>
        <end position="32"/>
    </location>
</feature>
<evidence type="ECO:0000313" key="2">
    <source>
        <dbReference type="EMBL" id="SEO16380.1"/>
    </source>
</evidence>
<keyword evidence="1" id="KW-1133">Transmembrane helix</keyword>
<accession>A0A1H8MGG7</accession>
<evidence type="ECO:0000256" key="1">
    <source>
        <dbReference type="SAM" id="Phobius"/>
    </source>
</evidence>
<gene>
    <name evidence="2" type="ORF">SAMN04489859_10404</name>
</gene>
<proteinExistence type="predicted"/>
<dbReference type="AlphaFoldDB" id="A0A1H8MGG7"/>
<dbReference type="RefSeq" id="WP_090616617.1">
    <property type="nucleotide sequence ID" value="NZ_CP067124.1"/>
</dbReference>
<dbReference type="EMBL" id="FODE01000040">
    <property type="protein sequence ID" value="SEO16380.1"/>
    <property type="molecule type" value="Genomic_DNA"/>
</dbReference>
<keyword evidence="1" id="KW-0812">Transmembrane</keyword>
<dbReference type="Proteomes" id="UP000199054">
    <property type="component" value="Unassembled WGS sequence"/>
</dbReference>
<keyword evidence="1" id="KW-0472">Membrane</keyword>
<dbReference type="OrthoDB" id="7406133at2"/>
<sequence length="203" mass="22514">MWDLVLKHAAVVQALVGLLTALVWIIYLHMFVSGMRRQRRTEILITLGGDWGLQGRIIISNLGLEPIYVLDVLLKNCVDEQETTISVTDRAELHPSDHPSLELATLQRPLKSGEHVEIGSLDELLERASRHGAFDRNDSELSHIEITVAAVTAAASSIVGARRVFRVQLADGLAQMRPTSLWAEQIRSGRGKRDIVKQLTGNL</sequence>
<keyword evidence="3" id="KW-1185">Reference proteome</keyword>
<evidence type="ECO:0000313" key="3">
    <source>
        <dbReference type="Proteomes" id="UP000199054"/>
    </source>
</evidence>